<dbReference type="Proteomes" id="UP000305417">
    <property type="component" value="Unassembled WGS sequence"/>
</dbReference>
<dbReference type="InterPro" id="IPR015421">
    <property type="entry name" value="PyrdxlP-dep_Trfase_major"/>
</dbReference>
<dbReference type="RefSeq" id="WP_024775750.1">
    <property type="nucleotide sequence ID" value="NZ_CP054051.1"/>
</dbReference>
<dbReference type="GO" id="GO:0006535">
    <property type="term" value="P:cysteine biosynthetic process from serine"/>
    <property type="evidence" value="ECO:0007669"/>
    <property type="project" value="TreeGrafter"/>
</dbReference>
<dbReference type="AlphaFoldDB" id="A0A7L5JLC1"/>
<dbReference type="GO" id="GO:0019346">
    <property type="term" value="P:transsulfuration"/>
    <property type="evidence" value="ECO:0007669"/>
    <property type="project" value="InterPro"/>
</dbReference>
<evidence type="ECO:0000256" key="4">
    <source>
        <dbReference type="ARBA" id="ARBA00022898"/>
    </source>
</evidence>
<evidence type="ECO:0000256" key="5">
    <source>
        <dbReference type="PIRSR" id="PIRSR001434-2"/>
    </source>
</evidence>
<keyword evidence="3 7" id="KW-0808">Transferase</keyword>
<feature type="modified residue" description="N6-(pyridoxal phosphate)lysine" evidence="5">
    <location>
        <position position="204"/>
    </location>
</feature>
<dbReference type="InterPro" id="IPR000277">
    <property type="entry name" value="Cys/Met-Metab_PyrdxlP-dep_enz"/>
</dbReference>
<dbReference type="NCBIfam" id="TIGR01326">
    <property type="entry name" value="OAH_OAS_sulfhy"/>
    <property type="match status" value="1"/>
</dbReference>
<keyword evidence="9" id="KW-1185">Reference proteome</keyword>
<dbReference type="SUPFAM" id="SSF53383">
    <property type="entry name" value="PLP-dependent transferases"/>
    <property type="match status" value="1"/>
</dbReference>
<dbReference type="FunFam" id="3.40.640.10:FF:000046">
    <property type="entry name" value="Cystathionine gamma-lyase"/>
    <property type="match status" value="1"/>
</dbReference>
<dbReference type="GO" id="GO:0005737">
    <property type="term" value="C:cytoplasm"/>
    <property type="evidence" value="ECO:0007669"/>
    <property type="project" value="TreeGrafter"/>
</dbReference>
<dbReference type="PIRSF" id="PIRSF001434">
    <property type="entry name" value="CGS"/>
    <property type="match status" value="1"/>
</dbReference>
<dbReference type="FunFam" id="3.90.1150.10:FF:000033">
    <property type="entry name" value="Cystathionine gamma-synthase"/>
    <property type="match status" value="1"/>
</dbReference>
<evidence type="ECO:0000256" key="6">
    <source>
        <dbReference type="RuleBase" id="RU362118"/>
    </source>
</evidence>
<dbReference type="GO" id="GO:0071269">
    <property type="term" value="P:L-homocysteine biosynthetic process"/>
    <property type="evidence" value="ECO:0007669"/>
    <property type="project" value="TreeGrafter"/>
</dbReference>
<name>A0A7L5JLC1_9BACT</name>
<dbReference type="GO" id="GO:0030170">
    <property type="term" value="F:pyridoxal phosphate binding"/>
    <property type="evidence" value="ECO:0007669"/>
    <property type="project" value="InterPro"/>
</dbReference>
<gene>
    <name evidence="7" type="primary">metY</name>
    <name evidence="7" type="ORF">ACBT_0023</name>
    <name evidence="8" type="ORF">FE247_04640</name>
</gene>
<dbReference type="Gene3D" id="3.40.640.10">
    <property type="entry name" value="Type I PLP-dependent aspartate aminotransferase-like (Major domain)"/>
    <property type="match status" value="1"/>
</dbReference>
<accession>A0A7L5JLC1</accession>
<dbReference type="GO" id="GO:0003961">
    <property type="term" value="F:O-acetylhomoserine aminocarboxypropyltransferase activity"/>
    <property type="evidence" value="ECO:0007669"/>
    <property type="project" value="UniProtKB-EC"/>
</dbReference>
<reference evidence="8 9" key="1">
    <citation type="submission" date="2019-05" db="EMBL/GenBank/DDBJ databases">
        <title>Arcobacter cibarius and Arcobacter thereius providing challenges in identification an antibiotic susceptibility and Quinolone resistance.</title>
        <authorList>
            <person name="Busch A."/>
            <person name="Hanel I."/>
            <person name="Hotzel H."/>
            <person name="Tomaso H."/>
        </authorList>
    </citation>
    <scope>NUCLEOTIDE SEQUENCE [LARGE SCALE GENOMIC DNA]</scope>
    <source>
        <strain evidence="8 9">16CS0831-2</strain>
    </source>
</reference>
<dbReference type="EMBL" id="CP054051">
    <property type="protein sequence ID" value="QKJ26025.1"/>
    <property type="molecule type" value="Genomic_DNA"/>
</dbReference>
<evidence type="ECO:0000313" key="7">
    <source>
        <dbReference type="EMBL" id="QKJ26025.1"/>
    </source>
</evidence>
<dbReference type="EMBL" id="VBUC01000008">
    <property type="protein sequence ID" value="TLT00231.1"/>
    <property type="molecule type" value="Genomic_DNA"/>
</dbReference>
<proteinExistence type="inferred from homology"/>
<evidence type="ECO:0000313" key="8">
    <source>
        <dbReference type="EMBL" id="TLT00231.1"/>
    </source>
</evidence>
<dbReference type="KEGG" id="acib:ACBT_0023"/>
<keyword evidence="4 5" id="KW-0663">Pyridoxal phosphate</keyword>
<dbReference type="InterPro" id="IPR006235">
    <property type="entry name" value="OAc-hSer/O-AcSer_sulfhydrylase"/>
</dbReference>
<dbReference type="Proteomes" id="UP000509513">
    <property type="component" value="Chromosome"/>
</dbReference>
<evidence type="ECO:0000313" key="10">
    <source>
        <dbReference type="Proteomes" id="UP000509513"/>
    </source>
</evidence>
<dbReference type="GO" id="GO:0004124">
    <property type="term" value="F:cysteine synthase activity"/>
    <property type="evidence" value="ECO:0007669"/>
    <property type="project" value="TreeGrafter"/>
</dbReference>
<protein>
    <submittedName>
        <fullName evidence="8">O-acetylhomoserine aminocarboxypropyltransferase/cysteine synthase</fullName>
    </submittedName>
    <submittedName>
        <fullName evidence="7">O-acetylhomoserine sulfhydrylase</fullName>
        <ecNumber evidence="7">2.5.1.49</ecNumber>
    </submittedName>
</protein>
<dbReference type="PANTHER" id="PTHR43797">
    <property type="entry name" value="HOMOCYSTEINE/CYSTEINE SYNTHASE"/>
    <property type="match status" value="1"/>
</dbReference>
<dbReference type="InterPro" id="IPR015424">
    <property type="entry name" value="PyrdxlP-dep_Trfase"/>
</dbReference>
<sequence>MQKDTIAIHTGYDKKNGNGEMAVPISQTTAYAFRDSEHAANLFALKELGSIYTRLNNPTTDILEQRYAQLENGAAAIATSSGAAAIFYAVANVAEAGDNILISDKLYGGSVTLFHFTLKRFGISVKVFNSDDASNLEELVDDKTKAIFFESLSNPQIAIPAIEKIVEVAKKYGIITICDNTVATASLFNPISWGVDVVVHSTSKYTSGNGTALGGVIVERDNLAEFFKTNSARYPQFTTPDASYHGLVYTEVPLPNFCLRVRLSLLRDIGATPAPFNSWLLIQSLETLSLRVEKHSQNALKVAEFLKSHKKVKNVAYPGLKDDKYYAKAQKYFKGGLASGLISFEVESFEEAKKVIDSVKLFSVVVNIGDSKSLITHPASTTHSQMNAEELKKAGVNPVTVRLSIGLEDTADLIEDLNQALN</sequence>
<dbReference type="EC" id="2.5.1.49" evidence="7"/>
<organism evidence="7 10">
    <name type="scientific">Aliarcobacter cibarius</name>
    <dbReference type="NCBI Taxonomy" id="255507"/>
    <lineage>
        <taxon>Bacteria</taxon>
        <taxon>Pseudomonadati</taxon>
        <taxon>Campylobacterota</taxon>
        <taxon>Epsilonproteobacteria</taxon>
        <taxon>Campylobacterales</taxon>
        <taxon>Arcobacteraceae</taxon>
        <taxon>Aliarcobacter</taxon>
    </lineage>
</organism>
<dbReference type="Gene3D" id="3.90.1150.10">
    <property type="entry name" value="Aspartate Aminotransferase, domain 1"/>
    <property type="match status" value="1"/>
</dbReference>
<evidence type="ECO:0000256" key="2">
    <source>
        <dbReference type="ARBA" id="ARBA00009077"/>
    </source>
</evidence>
<evidence type="ECO:0000256" key="3">
    <source>
        <dbReference type="ARBA" id="ARBA00022679"/>
    </source>
</evidence>
<dbReference type="InterPro" id="IPR015422">
    <property type="entry name" value="PyrdxlP-dep_Trfase_small"/>
</dbReference>
<dbReference type="Pfam" id="PF01053">
    <property type="entry name" value="Cys_Met_Meta_PP"/>
    <property type="match status" value="1"/>
</dbReference>
<comment type="similarity">
    <text evidence="2 6">Belongs to the trans-sulfuration enzymes family.</text>
</comment>
<dbReference type="CDD" id="cd00614">
    <property type="entry name" value="CGS_like"/>
    <property type="match status" value="1"/>
</dbReference>
<evidence type="ECO:0000313" key="9">
    <source>
        <dbReference type="Proteomes" id="UP000305417"/>
    </source>
</evidence>
<comment type="cofactor">
    <cofactor evidence="1 6">
        <name>pyridoxal 5'-phosphate</name>
        <dbReference type="ChEBI" id="CHEBI:597326"/>
    </cofactor>
</comment>
<evidence type="ECO:0000256" key="1">
    <source>
        <dbReference type="ARBA" id="ARBA00001933"/>
    </source>
</evidence>
<dbReference type="PANTHER" id="PTHR43797:SF2">
    <property type="entry name" value="HOMOCYSTEINE_CYSTEINE SYNTHASE"/>
    <property type="match status" value="1"/>
</dbReference>
<reference evidence="7 10" key="2">
    <citation type="submission" date="2020-05" db="EMBL/GenBank/DDBJ databases">
        <title>Complete genome sequencing of Campylobacter and Arcobacter type strains.</title>
        <authorList>
            <person name="Miller W.G."/>
            <person name="Yee E."/>
        </authorList>
    </citation>
    <scope>NUCLEOTIDE SEQUENCE [LARGE SCALE GENOMIC DNA]</scope>
    <source>
        <strain evidence="7 10">LMG 21996</strain>
    </source>
</reference>